<evidence type="ECO:0000313" key="1">
    <source>
        <dbReference type="EMBL" id="KAJ9596495.1"/>
    </source>
</evidence>
<proteinExistence type="predicted"/>
<evidence type="ECO:0000313" key="2">
    <source>
        <dbReference type="Proteomes" id="UP001233999"/>
    </source>
</evidence>
<name>A0AAD8ACF4_DIPPU</name>
<organism evidence="1 2">
    <name type="scientific">Diploptera punctata</name>
    <name type="common">Pacific beetle cockroach</name>
    <dbReference type="NCBI Taxonomy" id="6984"/>
    <lineage>
        <taxon>Eukaryota</taxon>
        <taxon>Metazoa</taxon>
        <taxon>Ecdysozoa</taxon>
        <taxon>Arthropoda</taxon>
        <taxon>Hexapoda</taxon>
        <taxon>Insecta</taxon>
        <taxon>Pterygota</taxon>
        <taxon>Neoptera</taxon>
        <taxon>Polyneoptera</taxon>
        <taxon>Dictyoptera</taxon>
        <taxon>Blattodea</taxon>
        <taxon>Blaberoidea</taxon>
        <taxon>Blaberidae</taxon>
        <taxon>Diplopterinae</taxon>
        <taxon>Diploptera</taxon>
    </lineage>
</organism>
<dbReference type="AlphaFoldDB" id="A0AAD8ACF4"/>
<keyword evidence="2" id="KW-1185">Reference proteome</keyword>
<dbReference type="Proteomes" id="UP001233999">
    <property type="component" value="Unassembled WGS sequence"/>
</dbReference>
<protein>
    <submittedName>
        <fullName evidence="1">Uncharacterized protein</fullName>
    </submittedName>
</protein>
<reference evidence="1" key="1">
    <citation type="journal article" date="2023" name="IScience">
        <title>Live-bearing cockroach genome reveals convergent evolutionary mechanisms linked to viviparity in insects and beyond.</title>
        <authorList>
            <person name="Fouks B."/>
            <person name="Harrison M.C."/>
            <person name="Mikhailova A.A."/>
            <person name="Marchal E."/>
            <person name="English S."/>
            <person name="Carruthers M."/>
            <person name="Jennings E.C."/>
            <person name="Chiamaka E.L."/>
            <person name="Frigard R.A."/>
            <person name="Pippel M."/>
            <person name="Attardo G.M."/>
            <person name="Benoit J.B."/>
            <person name="Bornberg-Bauer E."/>
            <person name="Tobe S.S."/>
        </authorList>
    </citation>
    <scope>NUCLEOTIDE SEQUENCE</scope>
    <source>
        <strain evidence="1">Stay&amp;Tobe</strain>
    </source>
</reference>
<feature type="non-terminal residue" evidence="1">
    <location>
        <position position="75"/>
    </location>
</feature>
<comment type="caution">
    <text evidence="1">The sequence shown here is derived from an EMBL/GenBank/DDBJ whole genome shotgun (WGS) entry which is preliminary data.</text>
</comment>
<gene>
    <name evidence="1" type="ORF">L9F63_012478</name>
</gene>
<accession>A0AAD8ACF4</accession>
<reference evidence="1" key="2">
    <citation type="submission" date="2023-05" db="EMBL/GenBank/DDBJ databases">
        <authorList>
            <person name="Fouks B."/>
        </authorList>
    </citation>
    <scope>NUCLEOTIDE SEQUENCE</scope>
    <source>
        <strain evidence="1">Stay&amp;Tobe</strain>
        <tissue evidence="1">Testes</tissue>
    </source>
</reference>
<sequence>METVFPWIRSFGDLCRTSLGNESIKILENLLTVYLQHVSIDVKRYYRRPNCAAKLKKCMKEALLFFHMYYQDVRE</sequence>
<dbReference type="EMBL" id="JASPKZ010001984">
    <property type="protein sequence ID" value="KAJ9596495.1"/>
    <property type="molecule type" value="Genomic_DNA"/>
</dbReference>